<accession>V9HDX4</accession>
<dbReference type="PANTHER" id="PTHR43395">
    <property type="entry name" value="SENSOR HISTIDINE KINASE CHEA"/>
    <property type="match status" value="1"/>
</dbReference>
<dbReference type="InterPro" id="IPR036641">
    <property type="entry name" value="HPT_dom_sf"/>
</dbReference>
<dbReference type="Pfam" id="PF01627">
    <property type="entry name" value="Hpt"/>
    <property type="match status" value="1"/>
</dbReference>
<feature type="transmembrane region" description="Helical" evidence="3">
    <location>
        <begin position="31"/>
        <end position="52"/>
    </location>
</feature>
<dbReference type="Gene3D" id="1.20.120.160">
    <property type="entry name" value="HPT domain"/>
    <property type="match status" value="1"/>
</dbReference>
<comment type="caution">
    <text evidence="5">The sequence shown here is derived from an EMBL/GenBank/DDBJ whole genome shotgun (WGS) entry which is preliminary data.</text>
</comment>
<evidence type="ECO:0000259" key="4">
    <source>
        <dbReference type="PROSITE" id="PS50894"/>
    </source>
</evidence>
<dbReference type="PROSITE" id="PS50894">
    <property type="entry name" value="HPT"/>
    <property type="match status" value="1"/>
</dbReference>
<dbReference type="GO" id="GO:0000160">
    <property type="term" value="P:phosphorelay signal transduction system"/>
    <property type="evidence" value="ECO:0007669"/>
    <property type="project" value="UniProtKB-KW"/>
</dbReference>
<dbReference type="STRING" id="641147.HMPREF9021_00239"/>
<dbReference type="SUPFAM" id="SSF55874">
    <property type="entry name" value="ATPase domain of HSP90 chaperone/DNA topoisomerase II/histidine kinase"/>
    <property type="match status" value="1"/>
</dbReference>
<reference evidence="5 6" key="2">
    <citation type="submission" date="2011-10" db="EMBL/GenBank/DDBJ databases">
        <title>The Genome Sequence of Simonsiella muelleri ATCC 29453.</title>
        <authorList>
            <consortium name="The Broad Institute Genome Sequencing Platform"/>
            <consortium name="The Broad Institute Genome Sequencing Center for Infectious Disease"/>
            <person name="Earl A."/>
            <person name="Ward D."/>
            <person name="Feldgarden M."/>
            <person name="Gevers D."/>
            <person name="Izard J."/>
            <person name="Baranova O.V."/>
            <person name="Blanton J.M."/>
            <person name="Tanner A.C."/>
            <person name="Dewhirst F."/>
            <person name="Young S.K."/>
            <person name="Zeng Q."/>
            <person name="Gargeya S."/>
            <person name="Fitzgerald M."/>
            <person name="Haas B."/>
            <person name="Abouelleil A."/>
            <person name="Alvarado L."/>
            <person name="Arachchi H.M."/>
            <person name="Berlin A."/>
            <person name="Brown A."/>
            <person name="Chapman S.B."/>
            <person name="Chen Z."/>
            <person name="Dunbar C."/>
            <person name="Freedman E."/>
            <person name="Gearin G."/>
            <person name="Goldberg J."/>
            <person name="Griggs A."/>
            <person name="Gujja S."/>
            <person name="Heiman D."/>
            <person name="Howarth C."/>
            <person name="Larson L."/>
            <person name="Lui A."/>
            <person name="MacDonald P.J.P."/>
            <person name="Montmayeur A."/>
            <person name="Murphy C."/>
            <person name="Neiman D."/>
            <person name="Pearson M."/>
            <person name="Priest M."/>
            <person name="Roberts A."/>
            <person name="Saif S."/>
            <person name="Shea T."/>
            <person name="Shenoy N."/>
            <person name="Sisk P."/>
            <person name="Stolte C."/>
            <person name="Sykes S."/>
            <person name="Wortman J."/>
            <person name="Nusbaum C."/>
            <person name="Birren B."/>
        </authorList>
    </citation>
    <scope>NUCLEOTIDE SEQUENCE [LARGE SCALE GENOMIC DNA]</scope>
    <source>
        <strain evidence="5 6">ATCC 29453</strain>
    </source>
</reference>
<dbReference type="InterPro" id="IPR036890">
    <property type="entry name" value="HATPase_C_sf"/>
</dbReference>
<dbReference type="EMBL" id="ADCY02000005">
    <property type="protein sequence ID" value="EFG31840.1"/>
    <property type="molecule type" value="Genomic_DNA"/>
</dbReference>
<proteinExistence type="predicted"/>
<protein>
    <recommendedName>
        <fullName evidence="4">HPt domain-containing protein</fullName>
    </recommendedName>
</protein>
<dbReference type="Gene3D" id="3.30.565.10">
    <property type="entry name" value="Histidine kinase-like ATPase, C-terminal domain"/>
    <property type="match status" value="1"/>
</dbReference>
<dbReference type="InterPro" id="IPR008207">
    <property type="entry name" value="Sig_transdc_His_kin_Hpt_dom"/>
</dbReference>
<evidence type="ECO:0000313" key="5">
    <source>
        <dbReference type="EMBL" id="EFG31840.1"/>
    </source>
</evidence>
<dbReference type="Gene3D" id="3.30.450.20">
    <property type="entry name" value="PAS domain"/>
    <property type="match status" value="1"/>
</dbReference>
<evidence type="ECO:0000256" key="2">
    <source>
        <dbReference type="PROSITE-ProRule" id="PRU00110"/>
    </source>
</evidence>
<dbReference type="AlphaFoldDB" id="V9HDX4"/>
<feature type="transmembrane region" description="Helical" evidence="3">
    <location>
        <begin position="234"/>
        <end position="252"/>
    </location>
</feature>
<keyword evidence="3" id="KW-1133">Transmembrane helix</keyword>
<dbReference type="InterPro" id="IPR051315">
    <property type="entry name" value="Bact_Chemotaxis_CheA"/>
</dbReference>
<dbReference type="GO" id="GO:0004672">
    <property type="term" value="F:protein kinase activity"/>
    <property type="evidence" value="ECO:0007669"/>
    <property type="project" value="UniProtKB-ARBA"/>
</dbReference>
<keyword evidence="2" id="KW-0597">Phosphoprotein</keyword>
<reference evidence="5 6" key="1">
    <citation type="submission" date="2010-03" db="EMBL/GenBank/DDBJ databases">
        <authorList>
            <consortium name="The Broad Institute Genome Sequencing Platform"/>
            <person name="Ward D."/>
            <person name="Earl A."/>
            <person name="Feldgarden M."/>
            <person name="Gevers D."/>
            <person name="Young S."/>
            <person name="Zeng Q."/>
            <person name="Koehrsen M."/>
            <person name="Alvarado L."/>
            <person name="Berlin A.M."/>
            <person name="Borenstein D."/>
            <person name="Chapman S.B."/>
            <person name="Chen Z."/>
            <person name="Engels R."/>
            <person name="Freedman E."/>
            <person name="Gellesch M."/>
            <person name="Goldberg J."/>
            <person name="Griggs A."/>
            <person name="Gujja S."/>
            <person name="Heilman E.R."/>
            <person name="Heiman D.I."/>
            <person name="Hepburn T.A."/>
            <person name="Howarth C."/>
            <person name="Jen D."/>
            <person name="Larson L."/>
            <person name="Mehta T."/>
            <person name="Park D."/>
            <person name="Pearson M."/>
            <person name="Richards J."/>
            <person name="Roberts A."/>
            <person name="Saif S."/>
            <person name="Shea T.D."/>
            <person name="Shenoy N."/>
            <person name="Sisk P."/>
            <person name="Stolte C."/>
            <person name="Sykes S.N."/>
            <person name="Walk T."/>
            <person name="White J."/>
            <person name="Yandava C."/>
            <person name="Izard J."/>
            <person name="Baranova O.V."/>
            <person name="Blanton J.M."/>
            <person name="Tanner A.C."/>
            <person name="Dewhirst F."/>
            <person name="Haas B."/>
            <person name="Nusbaum C."/>
            <person name="Birren B."/>
        </authorList>
    </citation>
    <scope>NUCLEOTIDE SEQUENCE [LARGE SCALE GENOMIC DNA]</scope>
    <source>
        <strain evidence="5 6">ATCC 29453</strain>
    </source>
</reference>
<keyword evidence="3" id="KW-0812">Transmembrane</keyword>
<evidence type="ECO:0000256" key="1">
    <source>
        <dbReference type="ARBA" id="ARBA00023012"/>
    </source>
</evidence>
<dbReference type="SUPFAM" id="SSF47226">
    <property type="entry name" value="Histidine-containing phosphotransfer domain, HPT domain"/>
    <property type="match status" value="1"/>
</dbReference>
<dbReference type="Proteomes" id="UP000017813">
    <property type="component" value="Unassembled WGS sequence"/>
</dbReference>
<dbReference type="KEGG" id="smur:BWP33_01380"/>
<dbReference type="PANTHER" id="PTHR43395:SF10">
    <property type="entry name" value="CHEMOTAXIS PROTEIN CHEA"/>
    <property type="match status" value="1"/>
</dbReference>
<feature type="domain" description="HPt" evidence="4">
    <location>
        <begin position="416"/>
        <end position="523"/>
    </location>
</feature>
<gene>
    <name evidence="5" type="ORF">HMPREF9021_00239</name>
</gene>
<dbReference type="eggNOG" id="COG0643">
    <property type="taxonomic scope" value="Bacteria"/>
</dbReference>
<evidence type="ECO:0000313" key="6">
    <source>
        <dbReference type="Proteomes" id="UP000017813"/>
    </source>
</evidence>
<keyword evidence="6" id="KW-1185">Reference proteome</keyword>
<dbReference type="CDD" id="cd00088">
    <property type="entry name" value="HPT"/>
    <property type="match status" value="1"/>
</dbReference>
<sequence>MQDKPKTSLLSNLLNLIRLPFFSGSLNKYRLLLSLISALMLLAVLVLGLSMWTTNQMLAHTKTVDIATRQGILVQQISKNVIDIDLYLKEANNLGQFMGADTIALSNLPANSITRMKEIPQYAMQFESNLQAFEKGGKILTPEGLEVNIVALPNQSPARDALQKIRQNWTNYQNLINLLVQDSKTGSLKVQNINNLVNYVRQYNQTMLVDGNQLTFALYDEINKKAHSWQTLQLAGMVLAFVLFAAIAFGAMRRLIAADTQLKNANEELGEIMSAIREGLFLVEKDFTIGKQHSAPLEEMLGQTDIKGKNFLDVIAPMLPESELVNTQMFIEQLYNPWVVEDLIEDLNPLHRIAIFSEQGLPPKYLDFKFFRVFKDEKVERILVSVIDSTESVVLESSLQAQEEQEEREMEMLNAILHVDSRILNNFIVNSQARLDEINQTLQSPETGLNELKAKASFVARNIHTLKGEASAMNLSRMVDICCTVEDSLAMLRRQNSLSGQDFFAIVVLLEDLYRLLDILRSYENRLEPKNEQPEEQSIQSTILLENQQLQTYTQDMAERNGKKISLLMQGFQEYEMDSAQRKTLHEILMQLVRNSVVHGIEYPSVRRKRNKSETGIIKFILTATDNGQLNLLAEDDGNGIDFEAIRNKAVAEGRYTVEEVGQLSKKQLLSLMLGANDILAIISTKSKHKLMIQYFHNYVLIYRTVLPAHENALIVQKRFLPSA</sequence>
<keyword evidence="1" id="KW-0902">Two-component regulatory system</keyword>
<organism evidence="5 6">
    <name type="scientific">Simonsiella muelleri ATCC 29453</name>
    <dbReference type="NCBI Taxonomy" id="641147"/>
    <lineage>
        <taxon>Bacteria</taxon>
        <taxon>Pseudomonadati</taxon>
        <taxon>Pseudomonadota</taxon>
        <taxon>Betaproteobacteria</taxon>
        <taxon>Neisseriales</taxon>
        <taxon>Neisseriaceae</taxon>
        <taxon>Simonsiella</taxon>
    </lineage>
</organism>
<dbReference type="HOGENOM" id="CLU_378426_0_0_4"/>
<keyword evidence="3" id="KW-0472">Membrane</keyword>
<name>V9HDX4_9NEIS</name>
<feature type="modified residue" description="Phosphohistidine" evidence="2">
    <location>
        <position position="464"/>
    </location>
</feature>
<dbReference type="OrthoDB" id="9146932at2"/>
<evidence type="ECO:0000256" key="3">
    <source>
        <dbReference type="SAM" id="Phobius"/>
    </source>
</evidence>